<evidence type="ECO:0000313" key="3">
    <source>
        <dbReference type="Proteomes" id="UP000184111"/>
    </source>
</evidence>
<dbReference type="EMBL" id="FRBI01000001">
    <property type="protein sequence ID" value="SHK74822.1"/>
    <property type="molecule type" value="Genomic_DNA"/>
</dbReference>
<evidence type="ECO:0000313" key="2">
    <source>
        <dbReference type="EMBL" id="SHK74822.1"/>
    </source>
</evidence>
<evidence type="ECO:0000256" key="1">
    <source>
        <dbReference type="SAM" id="MobiDB-lite"/>
    </source>
</evidence>
<protein>
    <submittedName>
        <fullName evidence="2">Uncharacterized protein</fullName>
    </submittedName>
</protein>
<dbReference type="AlphaFoldDB" id="A0A1M6V003"/>
<feature type="region of interest" description="Disordered" evidence="1">
    <location>
        <begin position="44"/>
        <end position="65"/>
    </location>
</feature>
<gene>
    <name evidence="2" type="ORF">SAMN05216499_101540</name>
</gene>
<keyword evidence="3" id="KW-1185">Reference proteome</keyword>
<reference evidence="2 3" key="1">
    <citation type="submission" date="2016-11" db="EMBL/GenBank/DDBJ databases">
        <authorList>
            <person name="Jaros S."/>
            <person name="Januszkiewicz K."/>
            <person name="Wedrychowicz H."/>
        </authorList>
    </citation>
    <scope>NUCLEOTIDE SEQUENCE [LARGE SCALE GENOMIC DNA]</scope>
    <source>
        <strain evidence="2 3">CGMCC 4.2025</strain>
    </source>
</reference>
<dbReference type="STRING" id="310782.SAMN05216499_101540"/>
<dbReference type="Proteomes" id="UP000184111">
    <property type="component" value="Unassembled WGS sequence"/>
</dbReference>
<organism evidence="2 3">
    <name type="scientific">Actinacidiphila paucisporea</name>
    <dbReference type="NCBI Taxonomy" id="310782"/>
    <lineage>
        <taxon>Bacteria</taxon>
        <taxon>Bacillati</taxon>
        <taxon>Actinomycetota</taxon>
        <taxon>Actinomycetes</taxon>
        <taxon>Kitasatosporales</taxon>
        <taxon>Streptomycetaceae</taxon>
        <taxon>Actinacidiphila</taxon>
    </lineage>
</organism>
<accession>A0A1M6V003</accession>
<name>A0A1M6V003_9ACTN</name>
<sequence length="65" mass="6554">MDAPPVRSVEVAVVEDAEARGGAGIGVADAVEQAVQEAAEGLEVLGPTPTPGSSRLAWTDRALGR</sequence>
<proteinExistence type="predicted"/>